<feature type="chain" id="PRO_5039191488" evidence="3">
    <location>
        <begin position="23"/>
        <end position="424"/>
    </location>
</feature>
<organism evidence="5 6">
    <name type="scientific">Streptomyces finlayi</name>
    <dbReference type="NCBI Taxonomy" id="67296"/>
    <lineage>
        <taxon>Bacteria</taxon>
        <taxon>Bacillati</taxon>
        <taxon>Actinomycetota</taxon>
        <taxon>Actinomycetes</taxon>
        <taxon>Kitasatosporales</taxon>
        <taxon>Streptomycetaceae</taxon>
        <taxon>Streptomyces</taxon>
    </lineage>
</organism>
<proteinExistence type="inferred from homology"/>
<gene>
    <name evidence="5" type="ORF">F0344_14760</name>
</gene>
<dbReference type="AlphaFoldDB" id="A0A7G7BK55"/>
<reference evidence="6" key="1">
    <citation type="submission" date="2019-10" db="EMBL/GenBank/DDBJ databases">
        <title>Antimicrobial potential of Antarctic Bacteria.</title>
        <authorList>
            <person name="Benaud N."/>
            <person name="Edwards R.J."/>
            <person name="Ferrari B.C."/>
        </authorList>
    </citation>
    <scope>NUCLEOTIDE SEQUENCE [LARGE SCALE GENOMIC DNA]</scope>
    <source>
        <strain evidence="6">NBSH44</strain>
    </source>
</reference>
<evidence type="ECO:0000256" key="1">
    <source>
        <dbReference type="ARBA" id="ARBA00010062"/>
    </source>
</evidence>
<dbReference type="SUPFAM" id="SSF53822">
    <property type="entry name" value="Periplasmic binding protein-like I"/>
    <property type="match status" value="1"/>
</dbReference>
<keyword evidence="2 3" id="KW-0732">Signal</keyword>
<dbReference type="Proteomes" id="UP000515307">
    <property type="component" value="Chromosome"/>
</dbReference>
<evidence type="ECO:0000256" key="3">
    <source>
        <dbReference type="SAM" id="SignalP"/>
    </source>
</evidence>
<sequence>MTGRRRLTPLRPFRHLTATAVAGALLTSGCGVLPGSSGGSKEPVTVMTWSPERSPSGSPHAMAGVSAMAKAYARWVNAEGGINGHELRVITCDEGDTLLGAGRCAREAVKQDAVAVVGSYSRHGQAFMAPLEAAGIPYVGGYGASTEEFTSYNSYPVNGGQSALLAGNGKQLAAGCERVSLVRPDSISGDGMPPLLDTSLLESSRPKSLDILAPEEATSYDAQAAQALERTGDGCVTAVLGDRTETFFDSFRRLEPEGSGVRVSSVLGSVGQPLIDRTGGRNSPFEGAYVTGWYPDSNDSRWAAMRRVIRQFAFADNRVDPEDTGVQTTWIAYTVLRAVIEKIDAPQITAGKVSASLNRGTEVDTGGLTPVLRWRFKDMLGSSSYPRIINGRVTFQVVREGRLVADRKGFVDVSETLSDAQSIS</sequence>
<dbReference type="InterPro" id="IPR028081">
    <property type="entry name" value="Leu-bd"/>
</dbReference>
<feature type="domain" description="Leucine-binding protein" evidence="4">
    <location>
        <begin position="61"/>
        <end position="366"/>
    </location>
</feature>
<dbReference type="EMBL" id="CP045702">
    <property type="protein sequence ID" value="QNE75720.1"/>
    <property type="molecule type" value="Genomic_DNA"/>
</dbReference>
<dbReference type="KEGG" id="sfiy:F0344_14760"/>
<accession>A0A7G7BK55</accession>
<name>A0A7G7BK55_9ACTN</name>
<feature type="signal peptide" evidence="3">
    <location>
        <begin position="1"/>
        <end position="22"/>
    </location>
</feature>
<comment type="similarity">
    <text evidence="1">Belongs to the leucine-binding protein family.</text>
</comment>
<dbReference type="Pfam" id="PF13458">
    <property type="entry name" value="Peripla_BP_6"/>
    <property type="match status" value="1"/>
</dbReference>
<dbReference type="PROSITE" id="PS51257">
    <property type="entry name" value="PROKAR_LIPOPROTEIN"/>
    <property type="match status" value="1"/>
</dbReference>
<evidence type="ECO:0000256" key="2">
    <source>
        <dbReference type="ARBA" id="ARBA00022729"/>
    </source>
</evidence>
<protein>
    <submittedName>
        <fullName evidence="5">ABC transporter substrate-binding protein</fullName>
    </submittedName>
</protein>
<dbReference type="RefSeq" id="WP_185299220.1">
    <property type="nucleotide sequence ID" value="NZ_CP045702.1"/>
</dbReference>
<dbReference type="Gene3D" id="3.40.50.2300">
    <property type="match status" value="2"/>
</dbReference>
<dbReference type="InterPro" id="IPR028082">
    <property type="entry name" value="Peripla_BP_I"/>
</dbReference>
<evidence type="ECO:0000259" key="4">
    <source>
        <dbReference type="Pfam" id="PF13458"/>
    </source>
</evidence>
<evidence type="ECO:0000313" key="6">
    <source>
        <dbReference type="Proteomes" id="UP000515307"/>
    </source>
</evidence>
<keyword evidence="6" id="KW-1185">Reference proteome</keyword>
<evidence type="ECO:0000313" key="5">
    <source>
        <dbReference type="EMBL" id="QNE75720.1"/>
    </source>
</evidence>